<protein>
    <submittedName>
        <fullName evidence="1">Uncharacterized protein</fullName>
    </submittedName>
</protein>
<dbReference type="OrthoDB" id="203678at2759"/>
<evidence type="ECO:0000313" key="1">
    <source>
        <dbReference type="EMBL" id="KAH9374852.1"/>
    </source>
</evidence>
<dbReference type="Proteomes" id="UP000821853">
    <property type="component" value="Chromosome 5"/>
</dbReference>
<dbReference type="AlphaFoldDB" id="A0A9J6GKD5"/>
<dbReference type="VEuPathDB" id="VectorBase:HLOH_048912"/>
<comment type="caution">
    <text evidence="1">The sequence shown here is derived from an EMBL/GenBank/DDBJ whole genome shotgun (WGS) entry which is preliminary data.</text>
</comment>
<dbReference type="EMBL" id="JABSTR010000007">
    <property type="protein sequence ID" value="KAH9374852.1"/>
    <property type="molecule type" value="Genomic_DNA"/>
</dbReference>
<evidence type="ECO:0000313" key="2">
    <source>
        <dbReference type="Proteomes" id="UP000821853"/>
    </source>
</evidence>
<organism evidence="1 2">
    <name type="scientific">Haemaphysalis longicornis</name>
    <name type="common">Bush tick</name>
    <dbReference type="NCBI Taxonomy" id="44386"/>
    <lineage>
        <taxon>Eukaryota</taxon>
        <taxon>Metazoa</taxon>
        <taxon>Ecdysozoa</taxon>
        <taxon>Arthropoda</taxon>
        <taxon>Chelicerata</taxon>
        <taxon>Arachnida</taxon>
        <taxon>Acari</taxon>
        <taxon>Parasitiformes</taxon>
        <taxon>Ixodida</taxon>
        <taxon>Ixodoidea</taxon>
        <taxon>Ixodidae</taxon>
        <taxon>Haemaphysalinae</taxon>
        <taxon>Haemaphysalis</taxon>
    </lineage>
</organism>
<name>A0A9J6GKD5_HAELO</name>
<keyword evidence="2" id="KW-1185">Reference proteome</keyword>
<accession>A0A9J6GKD5</accession>
<gene>
    <name evidence="1" type="ORF">HPB48_022644</name>
</gene>
<sequence length="69" mass="7241">MALEHCETSGENSGGAAPSLLPLLSRFSVEMKNTLVSQLLAMGDELCGAPEAQSLRPASHLVQETSEVT</sequence>
<proteinExistence type="predicted"/>
<reference evidence="1 2" key="1">
    <citation type="journal article" date="2020" name="Cell">
        <title>Large-Scale Comparative Analyses of Tick Genomes Elucidate Their Genetic Diversity and Vector Capacities.</title>
        <authorList>
            <consortium name="Tick Genome and Microbiome Consortium (TIGMIC)"/>
            <person name="Jia N."/>
            <person name="Wang J."/>
            <person name="Shi W."/>
            <person name="Du L."/>
            <person name="Sun Y."/>
            <person name="Zhan W."/>
            <person name="Jiang J.F."/>
            <person name="Wang Q."/>
            <person name="Zhang B."/>
            <person name="Ji P."/>
            <person name="Bell-Sakyi L."/>
            <person name="Cui X.M."/>
            <person name="Yuan T.T."/>
            <person name="Jiang B.G."/>
            <person name="Yang W.F."/>
            <person name="Lam T.T."/>
            <person name="Chang Q.C."/>
            <person name="Ding S.J."/>
            <person name="Wang X.J."/>
            <person name="Zhu J.G."/>
            <person name="Ruan X.D."/>
            <person name="Zhao L."/>
            <person name="Wei J.T."/>
            <person name="Ye R.Z."/>
            <person name="Que T.C."/>
            <person name="Du C.H."/>
            <person name="Zhou Y.H."/>
            <person name="Cheng J.X."/>
            <person name="Dai P.F."/>
            <person name="Guo W.B."/>
            <person name="Han X.H."/>
            <person name="Huang E.J."/>
            <person name="Li L.F."/>
            <person name="Wei W."/>
            <person name="Gao Y.C."/>
            <person name="Liu J.Z."/>
            <person name="Shao H.Z."/>
            <person name="Wang X."/>
            <person name="Wang C.C."/>
            <person name="Yang T.C."/>
            <person name="Huo Q.B."/>
            <person name="Li W."/>
            <person name="Chen H.Y."/>
            <person name="Chen S.E."/>
            <person name="Zhou L.G."/>
            <person name="Ni X.B."/>
            <person name="Tian J.H."/>
            <person name="Sheng Y."/>
            <person name="Liu T."/>
            <person name="Pan Y.S."/>
            <person name="Xia L.Y."/>
            <person name="Li J."/>
            <person name="Zhao F."/>
            <person name="Cao W.C."/>
        </authorList>
    </citation>
    <scope>NUCLEOTIDE SEQUENCE [LARGE SCALE GENOMIC DNA]</scope>
    <source>
        <strain evidence="1">HaeL-2018</strain>
    </source>
</reference>